<evidence type="ECO:0000256" key="3">
    <source>
        <dbReference type="ARBA" id="ARBA00006702"/>
    </source>
</evidence>
<dbReference type="EC" id="3.1.3.16" evidence="4"/>
<dbReference type="PANTHER" id="PTHR47992">
    <property type="entry name" value="PROTEIN PHOSPHATASE"/>
    <property type="match status" value="1"/>
</dbReference>
<dbReference type="AlphaFoldDB" id="A0A2I0IM74"/>
<feature type="compositionally biased region" description="Basic and acidic residues" evidence="12">
    <location>
        <begin position="453"/>
        <end position="468"/>
    </location>
</feature>
<evidence type="ECO:0000313" key="14">
    <source>
        <dbReference type="EMBL" id="PKI45092.1"/>
    </source>
</evidence>
<keyword evidence="5" id="KW-0479">Metal-binding</keyword>
<dbReference type="Gene3D" id="3.60.40.10">
    <property type="entry name" value="PPM-type phosphatase domain"/>
    <property type="match status" value="1"/>
</dbReference>
<comment type="similarity">
    <text evidence="3">Belongs to the PP2C family.</text>
</comment>
<evidence type="ECO:0000256" key="2">
    <source>
        <dbReference type="ARBA" id="ARBA00001946"/>
    </source>
</evidence>
<comment type="cofactor">
    <cofactor evidence="2">
        <name>Mg(2+)</name>
        <dbReference type="ChEBI" id="CHEBI:18420"/>
    </cofactor>
</comment>
<accession>A0A2I0IM74</accession>
<keyword evidence="6" id="KW-0378">Hydrolase</keyword>
<comment type="cofactor">
    <cofactor evidence="1">
        <name>Mn(2+)</name>
        <dbReference type="ChEBI" id="CHEBI:29035"/>
    </cofactor>
</comment>
<feature type="domain" description="PPM-type phosphatase" evidence="13">
    <location>
        <begin position="63"/>
        <end position="382"/>
    </location>
</feature>
<dbReference type="EMBL" id="PGOL01002778">
    <property type="protein sequence ID" value="PKI45092.1"/>
    <property type="molecule type" value="Genomic_DNA"/>
</dbReference>
<dbReference type="STRING" id="22663.A0A2I0IM74"/>
<dbReference type="Proteomes" id="UP000233551">
    <property type="component" value="Unassembled WGS sequence"/>
</dbReference>
<proteinExistence type="inferred from homology"/>
<evidence type="ECO:0000256" key="11">
    <source>
        <dbReference type="ARBA" id="ARBA00048336"/>
    </source>
</evidence>
<feature type="region of interest" description="Disordered" evidence="12">
    <location>
        <begin position="391"/>
        <end position="412"/>
    </location>
</feature>
<comment type="catalytic activity">
    <reaction evidence="10">
        <text>O-phospho-L-seryl-[protein] + H2O = L-seryl-[protein] + phosphate</text>
        <dbReference type="Rhea" id="RHEA:20629"/>
        <dbReference type="Rhea" id="RHEA-COMP:9863"/>
        <dbReference type="Rhea" id="RHEA-COMP:11604"/>
        <dbReference type="ChEBI" id="CHEBI:15377"/>
        <dbReference type="ChEBI" id="CHEBI:29999"/>
        <dbReference type="ChEBI" id="CHEBI:43474"/>
        <dbReference type="ChEBI" id="CHEBI:83421"/>
        <dbReference type="EC" id="3.1.3.16"/>
    </reaction>
</comment>
<dbReference type="SUPFAM" id="SSF81606">
    <property type="entry name" value="PP2C-like"/>
    <property type="match status" value="1"/>
</dbReference>
<organism evidence="14 15">
    <name type="scientific">Punica granatum</name>
    <name type="common">Pomegranate</name>
    <dbReference type="NCBI Taxonomy" id="22663"/>
    <lineage>
        <taxon>Eukaryota</taxon>
        <taxon>Viridiplantae</taxon>
        <taxon>Streptophyta</taxon>
        <taxon>Embryophyta</taxon>
        <taxon>Tracheophyta</taxon>
        <taxon>Spermatophyta</taxon>
        <taxon>Magnoliopsida</taxon>
        <taxon>eudicotyledons</taxon>
        <taxon>Gunneridae</taxon>
        <taxon>Pentapetalae</taxon>
        <taxon>rosids</taxon>
        <taxon>malvids</taxon>
        <taxon>Myrtales</taxon>
        <taxon>Lythraceae</taxon>
        <taxon>Punica</taxon>
    </lineage>
</organism>
<keyword evidence="15" id="KW-1185">Reference proteome</keyword>
<dbReference type="CDD" id="cd00143">
    <property type="entry name" value="PP2Cc"/>
    <property type="match status" value="1"/>
</dbReference>
<evidence type="ECO:0000256" key="9">
    <source>
        <dbReference type="ARBA" id="ARBA00023211"/>
    </source>
</evidence>
<feature type="region of interest" description="Disordered" evidence="12">
    <location>
        <begin position="448"/>
        <end position="468"/>
    </location>
</feature>
<keyword evidence="7" id="KW-0460">Magnesium</keyword>
<dbReference type="InterPro" id="IPR015655">
    <property type="entry name" value="PP2C"/>
</dbReference>
<evidence type="ECO:0000259" key="13">
    <source>
        <dbReference type="PROSITE" id="PS51746"/>
    </source>
</evidence>
<feature type="compositionally biased region" description="Low complexity" evidence="12">
    <location>
        <begin position="1"/>
        <end position="20"/>
    </location>
</feature>
<dbReference type="Pfam" id="PF00481">
    <property type="entry name" value="PP2C"/>
    <property type="match status" value="1"/>
</dbReference>
<evidence type="ECO:0000256" key="8">
    <source>
        <dbReference type="ARBA" id="ARBA00022912"/>
    </source>
</evidence>
<keyword evidence="8" id="KW-0904">Protein phosphatase</keyword>
<sequence>MGSCLSSEGGSPVPGSPLSPARGVRKKRNMKRSGSMSSPLDYPKDEPLHRIPGRLFLNGSTEVASLFTQQGKKGTNQDAMIVWENFCSRKDTVFCGVFDGHGPYGHMVAKRVRDSLPLKLFSHWEAKKSKENVLKEISLNAATGINSEGTTSGPSTEQSRVCCELEETEKQQETFQTLKQSFLKAFRGMDRELRMFTNIDCFCSGTTAVTLVKQGDFLVTGNVGDSRAVLGTRDKDNYLNAVQLTVDLKPNLPGEAERIRKCKGRVFALQDEPEVARVWLPNNDSPGLAMARAFGDFCLKDFGLISVPEISCRRLTEKDEFVVLATDGIWDVLSNKEVVDIVASTSARSSAARALVQSAVRAWKYKYPTSKIDDCAVICLFLDSHNVSAASTTESREHVPSADQVETGGGVDTCVPTDQVDTSQMDSEKDWSAVEGVSRVDTLLKLPRFVPGRGEKRAPEEARSQQRP</sequence>
<evidence type="ECO:0000313" key="15">
    <source>
        <dbReference type="Proteomes" id="UP000233551"/>
    </source>
</evidence>
<dbReference type="GO" id="GO:0004722">
    <property type="term" value="F:protein serine/threonine phosphatase activity"/>
    <property type="evidence" value="ECO:0007669"/>
    <property type="project" value="UniProtKB-EC"/>
</dbReference>
<evidence type="ECO:0000256" key="5">
    <source>
        <dbReference type="ARBA" id="ARBA00022723"/>
    </source>
</evidence>
<reference evidence="14 15" key="1">
    <citation type="submission" date="2017-11" db="EMBL/GenBank/DDBJ databases">
        <title>De-novo sequencing of pomegranate (Punica granatum L.) genome.</title>
        <authorList>
            <person name="Akparov Z."/>
            <person name="Amiraslanov A."/>
            <person name="Hajiyeva S."/>
            <person name="Abbasov M."/>
            <person name="Kaur K."/>
            <person name="Hamwieh A."/>
            <person name="Solovyev V."/>
            <person name="Salamov A."/>
            <person name="Braich B."/>
            <person name="Kosarev P."/>
            <person name="Mahmoud A."/>
            <person name="Hajiyev E."/>
            <person name="Babayeva S."/>
            <person name="Izzatullayeva V."/>
            <person name="Mammadov A."/>
            <person name="Mammadov A."/>
            <person name="Sharifova S."/>
            <person name="Ojaghi J."/>
            <person name="Eynullazada K."/>
            <person name="Bayramov B."/>
            <person name="Abdulazimova A."/>
            <person name="Shahmuradov I."/>
        </authorList>
    </citation>
    <scope>NUCLEOTIDE SEQUENCE [LARGE SCALE GENOMIC DNA]</scope>
    <source>
        <strain evidence="15">cv. AG2017</strain>
        <tissue evidence="14">Leaf</tissue>
    </source>
</reference>
<evidence type="ECO:0000256" key="6">
    <source>
        <dbReference type="ARBA" id="ARBA00022801"/>
    </source>
</evidence>
<feature type="region of interest" description="Disordered" evidence="12">
    <location>
        <begin position="1"/>
        <end position="46"/>
    </location>
</feature>
<evidence type="ECO:0000256" key="4">
    <source>
        <dbReference type="ARBA" id="ARBA00013081"/>
    </source>
</evidence>
<dbReference type="SMART" id="SM00332">
    <property type="entry name" value="PP2Cc"/>
    <property type="match status" value="1"/>
</dbReference>
<evidence type="ECO:0000256" key="10">
    <source>
        <dbReference type="ARBA" id="ARBA00047761"/>
    </source>
</evidence>
<evidence type="ECO:0000256" key="1">
    <source>
        <dbReference type="ARBA" id="ARBA00001936"/>
    </source>
</evidence>
<evidence type="ECO:0000256" key="12">
    <source>
        <dbReference type="SAM" id="MobiDB-lite"/>
    </source>
</evidence>
<name>A0A2I0IM74_PUNGR</name>
<dbReference type="PROSITE" id="PS51746">
    <property type="entry name" value="PPM_2"/>
    <property type="match status" value="1"/>
</dbReference>
<gene>
    <name evidence="14" type="ORF">CRG98_034476</name>
</gene>
<comment type="catalytic activity">
    <reaction evidence="11">
        <text>O-phospho-L-threonyl-[protein] + H2O = L-threonyl-[protein] + phosphate</text>
        <dbReference type="Rhea" id="RHEA:47004"/>
        <dbReference type="Rhea" id="RHEA-COMP:11060"/>
        <dbReference type="Rhea" id="RHEA-COMP:11605"/>
        <dbReference type="ChEBI" id="CHEBI:15377"/>
        <dbReference type="ChEBI" id="CHEBI:30013"/>
        <dbReference type="ChEBI" id="CHEBI:43474"/>
        <dbReference type="ChEBI" id="CHEBI:61977"/>
        <dbReference type="EC" id="3.1.3.16"/>
    </reaction>
</comment>
<dbReference type="InterPro" id="IPR036457">
    <property type="entry name" value="PPM-type-like_dom_sf"/>
</dbReference>
<dbReference type="FunFam" id="3.60.40.10:FF:000024">
    <property type="entry name" value="probable protein phosphatase 2C 33"/>
    <property type="match status" value="1"/>
</dbReference>
<dbReference type="InterPro" id="IPR001932">
    <property type="entry name" value="PPM-type_phosphatase-like_dom"/>
</dbReference>
<protein>
    <recommendedName>
        <fullName evidence="4">protein-serine/threonine phosphatase</fullName>
        <ecNumber evidence="4">3.1.3.16</ecNumber>
    </recommendedName>
</protein>
<keyword evidence="9" id="KW-0464">Manganese</keyword>
<dbReference type="GO" id="GO:0046872">
    <property type="term" value="F:metal ion binding"/>
    <property type="evidence" value="ECO:0007669"/>
    <property type="project" value="UniProtKB-KW"/>
</dbReference>
<evidence type="ECO:0000256" key="7">
    <source>
        <dbReference type="ARBA" id="ARBA00022842"/>
    </source>
</evidence>
<comment type="caution">
    <text evidence="14">The sequence shown here is derived from an EMBL/GenBank/DDBJ whole genome shotgun (WGS) entry which is preliminary data.</text>
</comment>